<name>A0A7K4DP81_9EURY</name>
<gene>
    <name evidence="1" type="ORF">HG719_10030</name>
</gene>
<evidence type="ECO:0000313" key="2">
    <source>
        <dbReference type="Proteomes" id="UP000591058"/>
    </source>
</evidence>
<sequence length="133" mass="15120">MNNDKKAILEELVFDEEEEFNKLVKKAKLLVKIKKSDGQPKLLHKTKLTVEEQIGCFILGKYFAKEMELVDSAQVDIDDISGGLGVSKGIARARLSDLASKEIIDRPTRGKYEISFFKLEEFLDNLLTKIKTE</sequence>
<evidence type="ECO:0000313" key="1">
    <source>
        <dbReference type="EMBL" id="NMO10149.1"/>
    </source>
</evidence>
<dbReference type="Proteomes" id="UP000591058">
    <property type="component" value="Unassembled WGS sequence"/>
</dbReference>
<dbReference type="EMBL" id="JABBYL010000035">
    <property type="protein sequence ID" value="NMO10149.1"/>
    <property type="molecule type" value="Genomic_DNA"/>
</dbReference>
<dbReference type="AlphaFoldDB" id="A0A7K4DP81"/>
<protein>
    <submittedName>
        <fullName evidence="1">Uncharacterized protein</fullName>
    </submittedName>
</protein>
<dbReference type="RefSeq" id="WP_169032900.1">
    <property type="nucleotide sequence ID" value="NZ_JABBYL010000035.1"/>
</dbReference>
<accession>A0A7K4DP81</accession>
<proteinExistence type="predicted"/>
<organism evidence="1 2">
    <name type="scientific">Methanobacterium subterraneum</name>
    <dbReference type="NCBI Taxonomy" id="59277"/>
    <lineage>
        <taxon>Archaea</taxon>
        <taxon>Methanobacteriati</taxon>
        <taxon>Methanobacteriota</taxon>
        <taxon>Methanomada group</taxon>
        <taxon>Methanobacteria</taxon>
        <taxon>Methanobacteriales</taxon>
        <taxon>Methanobacteriaceae</taxon>
        <taxon>Methanobacterium</taxon>
    </lineage>
</organism>
<comment type="caution">
    <text evidence="1">The sequence shown here is derived from an EMBL/GenBank/DDBJ whole genome shotgun (WGS) entry which is preliminary data.</text>
</comment>
<reference evidence="1 2" key="1">
    <citation type="submission" date="2020-04" db="EMBL/GenBank/DDBJ databases">
        <title>Draft genome of Methanobacterium subterraneum isolated from animal feces.</title>
        <authorList>
            <person name="Ouboter H.T."/>
            <person name="Berger S."/>
            <person name="Gungor E."/>
            <person name="Jetten M.S.M."/>
            <person name="Welte C.U."/>
        </authorList>
    </citation>
    <scope>NUCLEOTIDE SEQUENCE [LARGE SCALE GENOMIC DNA]</scope>
    <source>
        <strain evidence="1">HO_2020</strain>
    </source>
</reference>